<dbReference type="Gene3D" id="3.40.140.10">
    <property type="entry name" value="Cytidine Deaminase, domain 2"/>
    <property type="match status" value="1"/>
</dbReference>
<keyword evidence="4" id="KW-0862">Zinc</keyword>
<protein>
    <submittedName>
        <fullName evidence="7">Anti-phage dCTP deaminase</fullName>
    </submittedName>
</protein>
<proteinExistence type="inferred from homology"/>
<reference evidence="8" key="1">
    <citation type="journal article" date="2019" name="Int. J. Syst. Evol. Microbiol.">
        <title>The Global Catalogue of Microorganisms (GCM) 10K type strain sequencing project: providing services to taxonomists for standard genome sequencing and annotation.</title>
        <authorList>
            <consortium name="The Broad Institute Genomics Platform"/>
            <consortium name="The Broad Institute Genome Sequencing Center for Infectious Disease"/>
            <person name="Wu L."/>
            <person name="Ma J."/>
        </authorList>
    </citation>
    <scope>NUCLEOTIDE SEQUENCE [LARGE SCALE GENOMIC DNA]</scope>
    <source>
        <strain evidence="8">CCUG 56042</strain>
    </source>
</reference>
<dbReference type="Proteomes" id="UP001596103">
    <property type="component" value="Unassembled WGS sequence"/>
</dbReference>
<dbReference type="InterPro" id="IPR002125">
    <property type="entry name" value="CMP_dCMP_dom"/>
</dbReference>
<dbReference type="EMBL" id="JBHSMP010000013">
    <property type="protein sequence ID" value="MFC5429468.1"/>
    <property type="molecule type" value="Genomic_DNA"/>
</dbReference>
<accession>A0ABW0J8V7</accession>
<dbReference type="NCBIfam" id="NF041025">
    <property type="entry name" value="antiphage_deaminase"/>
    <property type="match status" value="1"/>
</dbReference>
<dbReference type="PANTHER" id="PTHR11086">
    <property type="entry name" value="DEOXYCYTIDYLATE DEAMINASE-RELATED"/>
    <property type="match status" value="1"/>
</dbReference>
<comment type="caution">
    <text evidence="7">The sequence shown here is derived from an EMBL/GenBank/DDBJ whole genome shotgun (WGS) entry which is preliminary data.</text>
</comment>
<keyword evidence="2" id="KW-0479">Metal-binding</keyword>
<dbReference type="InterPro" id="IPR027417">
    <property type="entry name" value="P-loop_NTPase"/>
</dbReference>
<feature type="region of interest" description="Disordered" evidence="5">
    <location>
        <begin position="1"/>
        <end position="22"/>
    </location>
</feature>
<keyword evidence="8" id="KW-1185">Reference proteome</keyword>
<dbReference type="Gene3D" id="3.40.50.300">
    <property type="entry name" value="P-loop containing nucleotide triphosphate hydrolases"/>
    <property type="match status" value="1"/>
</dbReference>
<dbReference type="RefSeq" id="WP_377711525.1">
    <property type="nucleotide sequence ID" value="NZ_JBHSMP010000013.1"/>
</dbReference>
<dbReference type="SUPFAM" id="SSF53927">
    <property type="entry name" value="Cytidine deaminase-like"/>
    <property type="match status" value="1"/>
</dbReference>
<dbReference type="InterPro" id="IPR016192">
    <property type="entry name" value="APOBEC/CMP_deaminase_Zn-bd"/>
</dbReference>
<keyword evidence="3" id="KW-0378">Hydrolase</keyword>
<dbReference type="InterPro" id="IPR015517">
    <property type="entry name" value="dCMP_deaminase-rel"/>
</dbReference>
<evidence type="ECO:0000256" key="5">
    <source>
        <dbReference type="SAM" id="MobiDB-lite"/>
    </source>
</evidence>
<comment type="similarity">
    <text evidence="1">Belongs to the cytidine and deoxycytidylate deaminase family.</text>
</comment>
<dbReference type="PANTHER" id="PTHR11086:SF18">
    <property type="entry name" value="DEOXYCYTIDYLATE DEAMINASE"/>
    <property type="match status" value="1"/>
</dbReference>
<evidence type="ECO:0000256" key="4">
    <source>
        <dbReference type="ARBA" id="ARBA00022833"/>
    </source>
</evidence>
<dbReference type="PROSITE" id="PS00903">
    <property type="entry name" value="CYT_DCMP_DEAMINASES_1"/>
    <property type="match status" value="1"/>
</dbReference>
<feature type="domain" description="CMP/dCMP-type deaminase" evidence="6">
    <location>
        <begin position="272"/>
        <end position="461"/>
    </location>
</feature>
<dbReference type="PROSITE" id="PS51747">
    <property type="entry name" value="CYT_DCMP_DEAMINASES_2"/>
    <property type="match status" value="1"/>
</dbReference>
<evidence type="ECO:0000256" key="1">
    <source>
        <dbReference type="ARBA" id="ARBA00006576"/>
    </source>
</evidence>
<evidence type="ECO:0000313" key="8">
    <source>
        <dbReference type="Proteomes" id="UP001596103"/>
    </source>
</evidence>
<evidence type="ECO:0000259" key="6">
    <source>
        <dbReference type="PROSITE" id="PS51747"/>
    </source>
</evidence>
<evidence type="ECO:0000256" key="3">
    <source>
        <dbReference type="ARBA" id="ARBA00022801"/>
    </source>
</evidence>
<name>A0ABW0J8V7_9BURK</name>
<dbReference type="Pfam" id="PF00383">
    <property type="entry name" value="dCMP_cyt_deam_1"/>
    <property type="match status" value="1"/>
</dbReference>
<gene>
    <name evidence="7" type="ORF">ACFPTO_11750</name>
</gene>
<evidence type="ECO:0000256" key="2">
    <source>
        <dbReference type="ARBA" id="ARBA00022723"/>
    </source>
</evidence>
<sequence length="558" mass="60328">MAVPQSITENAMSRPSAQSNTVDSTFEAKASLTPELVIALCGPIGSPLHETASQIGNALNEFGYKTVQIRLSDLIKMNAEAVNVEVGNETRYSQIETLIRAGDELRRHHKNDVLAKMAIAKISGDRRKAHGEFSDAAQEAMLLPNQQIQSHRICHVIDSIKNSDELKLLRLVYGEALFAVGVFSPLEIRKRNMVGASGGLTKDDIEKLIDTDSGEEFSHGQSVRDTFPQCDFFLRIDESIVGPTEGAAIGQLVEKLRRLFHLVFKTAVISPTPEENAMYAAASAARNSACMSRQVGAAVTSATGELLATGWNDVPSSGGGLYGKPSLHLVSDSAKGDHRCYALPGSKCHNDLEKRTIATKIIEALVGNSVIPSDKQAEALETILKDSRVKDLIEFSRAVHAEMHAILGASRVAGERVLGGKIYVTTYPCHSCARHIVAAGISEVYYIEPYRKSLATRLHSDALTEDIANSKLVRLIQFDGVAPRRFIALFDAGSRKSKEGVLELQSKGVAAPSTYVSLRAIPRLEEVVLAEMSLTPLRLPELNSVGGTNDQDSASSAT</sequence>
<dbReference type="InterPro" id="IPR016193">
    <property type="entry name" value="Cytidine_deaminase-like"/>
</dbReference>
<evidence type="ECO:0000313" key="7">
    <source>
        <dbReference type="EMBL" id="MFC5429468.1"/>
    </source>
</evidence>
<organism evidence="7 8">
    <name type="scientific">Paraburkholderia denitrificans</name>
    <dbReference type="NCBI Taxonomy" id="694025"/>
    <lineage>
        <taxon>Bacteria</taxon>
        <taxon>Pseudomonadati</taxon>
        <taxon>Pseudomonadota</taxon>
        <taxon>Betaproteobacteria</taxon>
        <taxon>Burkholderiales</taxon>
        <taxon>Burkholderiaceae</taxon>
        <taxon>Paraburkholderia</taxon>
    </lineage>
</organism>